<comment type="caution">
    <text evidence="1">The sequence shown here is derived from an EMBL/GenBank/DDBJ whole genome shotgun (WGS) entry which is preliminary data.</text>
</comment>
<dbReference type="EMBL" id="JAFITO010000038">
    <property type="protein sequence ID" value="MBN4068684.1"/>
    <property type="molecule type" value="Genomic_DNA"/>
</dbReference>
<organism evidence="1 2">
    <name type="scientific">Desulfotalea psychrophila</name>
    <dbReference type="NCBI Taxonomy" id="84980"/>
    <lineage>
        <taxon>Bacteria</taxon>
        <taxon>Pseudomonadati</taxon>
        <taxon>Thermodesulfobacteriota</taxon>
        <taxon>Desulfobulbia</taxon>
        <taxon>Desulfobulbales</taxon>
        <taxon>Desulfocapsaceae</taxon>
        <taxon>Desulfotalea</taxon>
    </lineage>
</organism>
<sequence length="118" mass="13832">MVNRGRDSGLETLLQLDGEVLPMDNGFWVKFKVHCTLKNNHIPHGIKYSLTLHDRYNRRIIGYDNAHGIKPPKKKKFSGSRQVWDHKHQKSAVHPYEFESAYQLLEDFWNDVNNITNS</sequence>
<name>A0ABS3AUB7_9BACT</name>
<protein>
    <recommendedName>
        <fullName evidence="3">Transposase</fullName>
    </recommendedName>
</protein>
<evidence type="ECO:0000313" key="1">
    <source>
        <dbReference type="EMBL" id="MBN4068684.1"/>
    </source>
</evidence>
<keyword evidence="2" id="KW-1185">Reference proteome</keyword>
<dbReference type="InterPro" id="IPR045397">
    <property type="entry name" value="TumE-like"/>
</dbReference>
<evidence type="ECO:0000313" key="2">
    <source>
        <dbReference type="Proteomes" id="UP000717534"/>
    </source>
</evidence>
<accession>A0ABS3AUB7</accession>
<evidence type="ECO:0008006" key="3">
    <source>
        <dbReference type="Google" id="ProtNLM"/>
    </source>
</evidence>
<reference evidence="1 2" key="1">
    <citation type="submission" date="2021-02" db="EMBL/GenBank/DDBJ databases">
        <title>Activity-based single-cell genomes from oceanic crustal fluid captures similar information to metagenomic and metatranscriptomic surveys with orders of magnitude less sampling.</title>
        <authorList>
            <person name="D'Angelo T.S."/>
            <person name="Orcutt B.N."/>
        </authorList>
    </citation>
    <scope>NUCLEOTIDE SEQUENCE [LARGE SCALE GENOMIC DNA]</scope>
    <source>
        <strain evidence="1">AH-315-G02</strain>
    </source>
</reference>
<dbReference type="Proteomes" id="UP000717534">
    <property type="component" value="Unassembled WGS sequence"/>
</dbReference>
<dbReference type="Pfam" id="PF20126">
    <property type="entry name" value="TumE"/>
    <property type="match status" value="1"/>
</dbReference>
<gene>
    <name evidence="1" type="ORF">JYU06_04095</name>
</gene>
<proteinExistence type="predicted"/>